<gene>
    <name evidence="2" type="ORF">N300_04454</name>
</gene>
<feature type="compositionally biased region" description="Polar residues" evidence="1">
    <location>
        <begin position="115"/>
        <end position="131"/>
    </location>
</feature>
<feature type="compositionally biased region" description="Basic and acidic residues" evidence="1">
    <location>
        <begin position="169"/>
        <end position="178"/>
    </location>
</feature>
<feature type="compositionally biased region" description="Low complexity" evidence="1">
    <location>
        <begin position="50"/>
        <end position="64"/>
    </location>
</feature>
<dbReference type="AlphaFoldDB" id="A0A091HHQ3"/>
<dbReference type="PANTHER" id="PTHR47400">
    <property type="entry name" value="PROLINE-RICH TRANSMEMBRANE PROTEIN 3"/>
    <property type="match status" value="1"/>
</dbReference>
<feature type="compositionally biased region" description="Low complexity" evidence="1">
    <location>
        <begin position="23"/>
        <end position="36"/>
    </location>
</feature>
<feature type="compositionally biased region" description="Low complexity" evidence="1">
    <location>
        <begin position="94"/>
        <end position="109"/>
    </location>
</feature>
<accession>A0A091HHQ3</accession>
<keyword evidence="3" id="KW-1185">Reference proteome</keyword>
<dbReference type="EMBL" id="KL217463">
    <property type="protein sequence ID" value="KFO95356.1"/>
    <property type="molecule type" value="Genomic_DNA"/>
</dbReference>
<organism evidence="2 3">
    <name type="scientific">Calypte anna</name>
    <name type="common">Anna's hummingbird</name>
    <name type="synonym">Archilochus anna</name>
    <dbReference type="NCBI Taxonomy" id="9244"/>
    <lineage>
        <taxon>Eukaryota</taxon>
        <taxon>Metazoa</taxon>
        <taxon>Chordata</taxon>
        <taxon>Craniata</taxon>
        <taxon>Vertebrata</taxon>
        <taxon>Euteleostomi</taxon>
        <taxon>Archelosauria</taxon>
        <taxon>Archosauria</taxon>
        <taxon>Dinosauria</taxon>
        <taxon>Saurischia</taxon>
        <taxon>Theropoda</taxon>
        <taxon>Coelurosauria</taxon>
        <taxon>Aves</taxon>
        <taxon>Neognathae</taxon>
        <taxon>Neoaves</taxon>
        <taxon>Strisores</taxon>
        <taxon>Apodiformes</taxon>
        <taxon>Trochilidae</taxon>
        <taxon>Calypte</taxon>
    </lineage>
</organism>
<reference evidence="2 3" key="1">
    <citation type="submission" date="2014-04" db="EMBL/GenBank/DDBJ databases">
        <title>Genome evolution of avian class.</title>
        <authorList>
            <person name="Zhang G."/>
            <person name="Li C."/>
        </authorList>
    </citation>
    <scope>NUCLEOTIDE SEQUENCE [LARGE SCALE GENOMIC DNA]</scope>
    <source>
        <strain evidence="2">BGI_N300</strain>
    </source>
</reference>
<sequence>AEPWTRLLPAHQRSTRRAPHSHTTTSPGNTTPRTDTGTMGQRGPEPAPSPASNTTPSSTPGTPSRGLLPEEDVGSPQRVRGAVGPMSAPNVSEATPQPTAHPATGTPGTRHAGTLGTQPPTHGTAAPSTRWHQAGVTRQTASQHPSTPPPPQPSSSPAPGANGTGLRWAELRRRLGFA</sequence>
<evidence type="ECO:0000313" key="3">
    <source>
        <dbReference type="Proteomes" id="UP000054308"/>
    </source>
</evidence>
<feature type="compositionally biased region" description="Pro residues" evidence="1">
    <location>
        <begin position="146"/>
        <end position="156"/>
    </location>
</feature>
<dbReference type="PANTHER" id="PTHR47400:SF1">
    <property type="entry name" value="PROLINE-RICH TRANSMEMBRANE PROTEIN 3"/>
    <property type="match status" value="1"/>
</dbReference>
<protein>
    <submittedName>
        <fullName evidence="2">Uncharacterized protein</fullName>
    </submittedName>
</protein>
<feature type="non-terminal residue" evidence="2">
    <location>
        <position position="1"/>
    </location>
</feature>
<evidence type="ECO:0000256" key="1">
    <source>
        <dbReference type="SAM" id="MobiDB-lite"/>
    </source>
</evidence>
<proteinExistence type="predicted"/>
<dbReference type="Proteomes" id="UP000054308">
    <property type="component" value="Unassembled WGS sequence"/>
</dbReference>
<name>A0A091HHQ3_CALAN</name>
<feature type="non-terminal residue" evidence="2">
    <location>
        <position position="178"/>
    </location>
</feature>
<evidence type="ECO:0000313" key="2">
    <source>
        <dbReference type="EMBL" id="KFO95356.1"/>
    </source>
</evidence>
<dbReference type="STRING" id="9244.A0A091HHQ3"/>
<dbReference type="InterPro" id="IPR043242">
    <property type="entry name" value="PRRT3"/>
</dbReference>
<feature type="region of interest" description="Disordered" evidence="1">
    <location>
        <begin position="1"/>
        <end position="178"/>
    </location>
</feature>